<name>A0AAF1BJF2_DAUCS</name>
<evidence type="ECO:0000256" key="1">
    <source>
        <dbReference type="ARBA" id="ARBA00005771"/>
    </source>
</evidence>
<sequence length="148" mass="16901">MKTSPISLEDAFDLYCKGISPGGPIWDQILGYWKESLVKPHKVLFMRYEDMKKEPQFQLRRLAHFLGKPFSQDDENLCLPDQIISLCSFDSIRKLEVNKAKNAAQGFSNAAFFRNGVVGDWKNYLSADMSSRLDQITEEKFRGSGLSI</sequence>
<dbReference type="EMBL" id="CP093351">
    <property type="protein sequence ID" value="WOH15711.1"/>
    <property type="molecule type" value="Genomic_DNA"/>
</dbReference>
<evidence type="ECO:0000256" key="3">
    <source>
        <dbReference type="RuleBase" id="RU361155"/>
    </source>
</evidence>
<dbReference type="Gene3D" id="3.40.50.300">
    <property type="entry name" value="P-loop containing nucleotide triphosphate hydrolases"/>
    <property type="match status" value="1"/>
</dbReference>
<dbReference type="InterPro" id="IPR000863">
    <property type="entry name" value="Sulfotransferase_dom"/>
</dbReference>
<dbReference type="InterPro" id="IPR027417">
    <property type="entry name" value="P-loop_NTPase"/>
</dbReference>
<proteinExistence type="inferred from homology"/>
<evidence type="ECO:0000256" key="2">
    <source>
        <dbReference type="ARBA" id="ARBA00022679"/>
    </source>
</evidence>
<keyword evidence="6" id="KW-1185">Reference proteome</keyword>
<dbReference type="EC" id="2.8.2.-" evidence="3"/>
<organism evidence="5 6">
    <name type="scientific">Daucus carota subsp. sativus</name>
    <name type="common">Carrot</name>
    <dbReference type="NCBI Taxonomy" id="79200"/>
    <lineage>
        <taxon>Eukaryota</taxon>
        <taxon>Viridiplantae</taxon>
        <taxon>Streptophyta</taxon>
        <taxon>Embryophyta</taxon>
        <taxon>Tracheophyta</taxon>
        <taxon>Spermatophyta</taxon>
        <taxon>Magnoliopsida</taxon>
        <taxon>eudicotyledons</taxon>
        <taxon>Gunneridae</taxon>
        <taxon>Pentapetalae</taxon>
        <taxon>asterids</taxon>
        <taxon>campanulids</taxon>
        <taxon>Apiales</taxon>
        <taxon>Apiaceae</taxon>
        <taxon>Apioideae</taxon>
        <taxon>Scandiceae</taxon>
        <taxon>Daucinae</taxon>
        <taxon>Daucus</taxon>
        <taxon>Daucus sect. Daucus</taxon>
    </lineage>
</organism>
<keyword evidence="2 3" id="KW-0808">Transferase</keyword>
<evidence type="ECO:0000313" key="6">
    <source>
        <dbReference type="Proteomes" id="UP000077755"/>
    </source>
</evidence>
<protein>
    <recommendedName>
        <fullName evidence="3">Sulfotransferase</fullName>
        <ecNumber evidence="3">2.8.2.-</ecNumber>
    </recommendedName>
</protein>
<dbReference type="AlphaFoldDB" id="A0AAF1BJF2"/>
<evidence type="ECO:0000259" key="4">
    <source>
        <dbReference type="Pfam" id="PF00685"/>
    </source>
</evidence>
<evidence type="ECO:0000313" key="5">
    <source>
        <dbReference type="EMBL" id="WOH15711.1"/>
    </source>
</evidence>
<reference evidence="5" key="2">
    <citation type="submission" date="2022-03" db="EMBL/GenBank/DDBJ databases">
        <title>Draft title - Genomic analysis of global carrot germplasm unveils the trajectory of domestication and the origin of high carotenoid orange carrot.</title>
        <authorList>
            <person name="Iorizzo M."/>
            <person name="Ellison S."/>
            <person name="Senalik D."/>
            <person name="Macko-Podgorni A."/>
            <person name="Grzebelus D."/>
            <person name="Bostan H."/>
            <person name="Rolling W."/>
            <person name="Curaba J."/>
            <person name="Simon P."/>
        </authorList>
    </citation>
    <scope>NUCLEOTIDE SEQUENCE</scope>
    <source>
        <tissue evidence="5">Leaf</tissue>
    </source>
</reference>
<gene>
    <name evidence="5" type="ORF">DCAR_0935254</name>
</gene>
<comment type="similarity">
    <text evidence="1 3">Belongs to the sulfotransferase 1 family.</text>
</comment>
<dbReference type="GO" id="GO:0008146">
    <property type="term" value="F:sulfotransferase activity"/>
    <property type="evidence" value="ECO:0007669"/>
    <property type="project" value="InterPro"/>
</dbReference>
<dbReference type="Proteomes" id="UP000077755">
    <property type="component" value="Chromosome 9"/>
</dbReference>
<reference evidence="5" key="1">
    <citation type="journal article" date="2016" name="Nat. Genet.">
        <title>A high-quality carrot genome assembly provides new insights into carotenoid accumulation and asterid genome evolution.</title>
        <authorList>
            <person name="Iorizzo M."/>
            <person name="Ellison S."/>
            <person name="Senalik D."/>
            <person name="Zeng P."/>
            <person name="Satapoomin P."/>
            <person name="Huang J."/>
            <person name="Bowman M."/>
            <person name="Iovene M."/>
            <person name="Sanseverino W."/>
            <person name="Cavagnaro P."/>
            <person name="Yildiz M."/>
            <person name="Macko-Podgorni A."/>
            <person name="Moranska E."/>
            <person name="Grzebelus E."/>
            <person name="Grzebelus D."/>
            <person name="Ashrafi H."/>
            <person name="Zheng Z."/>
            <person name="Cheng S."/>
            <person name="Spooner D."/>
            <person name="Van Deynze A."/>
            <person name="Simon P."/>
        </authorList>
    </citation>
    <scope>NUCLEOTIDE SEQUENCE</scope>
    <source>
        <tissue evidence="5">Leaf</tissue>
    </source>
</reference>
<dbReference type="SUPFAM" id="SSF52540">
    <property type="entry name" value="P-loop containing nucleoside triphosphate hydrolases"/>
    <property type="match status" value="1"/>
</dbReference>
<accession>A0AAF1BJF2</accession>
<feature type="domain" description="Sulfotransferase" evidence="4">
    <location>
        <begin position="5"/>
        <end position="145"/>
    </location>
</feature>
<dbReference type="PANTHER" id="PTHR11783">
    <property type="entry name" value="SULFOTRANSFERASE SULT"/>
    <property type="match status" value="1"/>
</dbReference>
<dbReference type="Pfam" id="PF00685">
    <property type="entry name" value="Sulfotransfer_1"/>
    <property type="match status" value="1"/>
</dbReference>